<accession>A0A2P2PAW6</accession>
<organism evidence="1">
    <name type="scientific">Rhizophora mucronata</name>
    <name type="common">Asiatic mangrove</name>
    <dbReference type="NCBI Taxonomy" id="61149"/>
    <lineage>
        <taxon>Eukaryota</taxon>
        <taxon>Viridiplantae</taxon>
        <taxon>Streptophyta</taxon>
        <taxon>Embryophyta</taxon>
        <taxon>Tracheophyta</taxon>
        <taxon>Spermatophyta</taxon>
        <taxon>Magnoliopsida</taxon>
        <taxon>eudicotyledons</taxon>
        <taxon>Gunneridae</taxon>
        <taxon>Pentapetalae</taxon>
        <taxon>rosids</taxon>
        <taxon>fabids</taxon>
        <taxon>Malpighiales</taxon>
        <taxon>Rhizophoraceae</taxon>
        <taxon>Rhizophora</taxon>
    </lineage>
</organism>
<dbReference type="AlphaFoldDB" id="A0A2P2PAW6"/>
<name>A0A2P2PAW6_RHIMU</name>
<protein>
    <submittedName>
        <fullName evidence="1">Uncharacterized protein</fullName>
    </submittedName>
</protein>
<evidence type="ECO:0000313" key="1">
    <source>
        <dbReference type="EMBL" id="MBX51900.1"/>
    </source>
</evidence>
<reference evidence="1" key="1">
    <citation type="submission" date="2018-02" db="EMBL/GenBank/DDBJ databases">
        <title>Rhizophora mucronata_Transcriptome.</title>
        <authorList>
            <person name="Meera S.P."/>
            <person name="Sreeshan A."/>
            <person name="Augustine A."/>
        </authorList>
    </citation>
    <scope>NUCLEOTIDE SEQUENCE</scope>
    <source>
        <tissue evidence="1">Leaf</tissue>
    </source>
</reference>
<sequence>MPTLSFEALKVIDKARGLIENCRWPRISDRFYV</sequence>
<proteinExistence type="predicted"/>
<dbReference type="EMBL" id="GGEC01071416">
    <property type="protein sequence ID" value="MBX51900.1"/>
    <property type="molecule type" value="Transcribed_RNA"/>
</dbReference>